<evidence type="ECO:0000256" key="2">
    <source>
        <dbReference type="ARBA" id="ARBA00007069"/>
    </source>
</evidence>
<evidence type="ECO:0000256" key="6">
    <source>
        <dbReference type="ARBA" id="ARBA00022692"/>
    </source>
</evidence>
<reference evidence="11" key="1">
    <citation type="submission" date="2020-10" db="EMBL/GenBank/DDBJ databases">
        <title>Ca. Dormibacterota MAGs.</title>
        <authorList>
            <person name="Montgomery K."/>
        </authorList>
    </citation>
    <scope>NUCLEOTIDE SEQUENCE [LARGE SCALE GENOMIC DNA]</scope>
    <source>
        <strain evidence="11">SC8812_S17_10</strain>
    </source>
</reference>
<dbReference type="GO" id="GO:0005315">
    <property type="term" value="F:phosphate transmembrane transporter activity"/>
    <property type="evidence" value="ECO:0007669"/>
    <property type="project" value="InterPro"/>
</dbReference>
<sequence length="284" mass="29868">MNRNQRRSAVNRLARTLVYVLAVLALVPLGLVLLYTTLKGLPALQHTDFFTNVERPVGIPGAGVSHAIAGTLIMVGIASLMAIPIGVLGGLYLVEYGHGPWGRWVRLSADVLAGAPSIAIGLFAYALVVAPFHHFSGLSASVALAVLMLPIVVRTSEAAIALIPGGLREAGLALGLPRWRVALQLILPAATPGVVTGALLSVARAAGETAPLLFTGFGNRFFNVDPTKPMSALPLIVFHDALTPYPSLQEQAWGAALLLVALVLIVNVASRVVLRRQISLANRL</sequence>
<evidence type="ECO:0000259" key="10">
    <source>
        <dbReference type="PROSITE" id="PS50928"/>
    </source>
</evidence>
<comment type="caution">
    <text evidence="11">The sequence shown here is derived from an EMBL/GenBank/DDBJ whole genome shotgun (WGS) entry which is preliminary data.</text>
</comment>
<feature type="transmembrane region" description="Helical" evidence="9">
    <location>
        <begin position="134"/>
        <end position="153"/>
    </location>
</feature>
<keyword evidence="8 9" id="KW-0472">Membrane</keyword>
<organism evidence="11 12">
    <name type="scientific">Candidatus Nephthysia bennettiae</name>
    <dbReference type="NCBI Taxonomy" id="3127016"/>
    <lineage>
        <taxon>Bacteria</taxon>
        <taxon>Bacillati</taxon>
        <taxon>Candidatus Dormiibacterota</taxon>
        <taxon>Candidatus Dormibacteria</taxon>
        <taxon>Candidatus Dormibacterales</taxon>
        <taxon>Candidatus Dormibacteraceae</taxon>
        <taxon>Candidatus Nephthysia</taxon>
    </lineage>
</organism>
<keyword evidence="6 9" id="KW-0812">Transmembrane</keyword>
<proteinExistence type="inferred from homology"/>
<feature type="transmembrane region" description="Helical" evidence="9">
    <location>
        <begin position="181"/>
        <end position="203"/>
    </location>
</feature>
<evidence type="ECO:0000313" key="12">
    <source>
        <dbReference type="Proteomes" id="UP000612893"/>
    </source>
</evidence>
<feature type="domain" description="ABC transmembrane type-1" evidence="10">
    <location>
        <begin position="68"/>
        <end position="270"/>
    </location>
</feature>
<evidence type="ECO:0000256" key="7">
    <source>
        <dbReference type="ARBA" id="ARBA00022989"/>
    </source>
</evidence>
<feature type="transmembrane region" description="Helical" evidence="9">
    <location>
        <begin position="12"/>
        <end position="35"/>
    </location>
</feature>
<dbReference type="SUPFAM" id="SSF161098">
    <property type="entry name" value="MetI-like"/>
    <property type="match status" value="1"/>
</dbReference>
<dbReference type="NCBIfam" id="TIGR00974">
    <property type="entry name" value="3a0107s02c"/>
    <property type="match status" value="1"/>
</dbReference>
<dbReference type="EMBL" id="JAEKNR010000198">
    <property type="protein sequence ID" value="MBJ7600297.1"/>
    <property type="molecule type" value="Genomic_DNA"/>
</dbReference>
<dbReference type="Gene3D" id="1.10.3720.10">
    <property type="entry name" value="MetI-like"/>
    <property type="match status" value="1"/>
</dbReference>
<dbReference type="InterPro" id="IPR035906">
    <property type="entry name" value="MetI-like_sf"/>
</dbReference>
<keyword evidence="3" id="KW-0813">Transport</keyword>
<feature type="transmembrane region" description="Helical" evidence="9">
    <location>
        <begin position="67"/>
        <end position="93"/>
    </location>
</feature>
<dbReference type="Proteomes" id="UP000612893">
    <property type="component" value="Unassembled WGS sequence"/>
</dbReference>
<keyword evidence="5" id="KW-0592">Phosphate transport</keyword>
<evidence type="ECO:0000256" key="8">
    <source>
        <dbReference type="ARBA" id="ARBA00023136"/>
    </source>
</evidence>
<dbReference type="PROSITE" id="PS50928">
    <property type="entry name" value="ABC_TM1"/>
    <property type="match status" value="1"/>
</dbReference>
<dbReference type="RefSeq" id="WP_338204068.1">
    <property type="nucleotide sequence ID" value="NZ_JAEKNR010000198.1"/>
</dbReference>
<dbReference type="InterPro" id="IPR005672">
    <property type="entry name" value="Phosphate_PstA"/>
</dbReference>
<comment type="similarity">
    <text evidence="2 9">Belongs to the binding-protein-dependent transport system permease family. CysTW subfamily.</text>
</comment>
<evidence type="ECO:0000313" key="11">
    <source>
        <dbReference type="EMBL" id="MBJ7600297.1"/>
    </source>
</evidence>
<comment type="subcellular location">
    <subcellularLocation>
        <location evidence="1 9">Cell membrane</location>
        <topology evidence="1 9">Multi-pass membrane protein</topology>
    </subcellularLocation>
</comment>
<name>A0A934K4I2_9BACT</name>
<dbReference type="AlphaFoldDB" id="A0A934K4I2"/>
<evidence type="ECO:0000256" key="4">
    <source>
        <dbReference type="ARBA" id="ARBA00022475"/>
    </source>
</evidence>
<dbReference type="GO" id="GO:0035435">
    <property type="term" value="P:phosphate ion transmembrane transport"/>
    <property type="evidence" value="ECO:0007669"/>
    <property type="project" value="InterPro"/>
</dbReference>
<protein>
    <recommendedName>
        <fullName evidence="9">Phosphate transport system permease protein PstA</fullName>
    </recommendedName>
</protein>
<keyword evidence="4 9" id="KW-1003">Cell membrane</keyword>
<keyword evidence="7 9" id="KW-1133">Transmembrane helix</keyword>
<dbReference type="InterPro" id="IPR000515">
    <property type="entry name" value="MetI-like"/>
</dbReference>
<evidence type="ECO:0000256" key="1">
    <source>
        <dbReference type="ARBA" id="ARBA00004651"/>
    </source>
</evidence>
<dbReference type="PANTHER" id="PTHR42922:SF1">
    <property type="entry name" value="PHOSPHATE TRANSPORT SYSTEM PERMEASE PROTEIN PSTA"/>
    <property type="match status" value="1"/>
</dbReference>
<dbReference type="InterPro" id="IPR051408">
    <property type="entry name" value="Phosphate_transprt_permease"/>
</dbReference>
<keyword evidence="12" id="KW-1185">Reference proteome</keyword>
<evidence type="ECO:0000256" key="3">
    <source>
        <dbReference type="ARBA" id="ARBA00022448"/>
    </source>
</evidence>
<dbReference type="PANTHER" id="PTHR42922">
    <property type="entry name" value="PHOSPHATE TRANSPORT SYSTEM PERMEASE PROTEIN PSTA"/>
    <property type="match status" value="1"/>
</dbReference>
<dbReference type="CDD" id="cd06261">
    <property type="entry name" value="TM_PBP2"/>
    <property type="match status" value="1"/>
</dbReference>
<dbReference type="Pfam" id="PF00528">
    <property type="entry name" value="BPD_transp_1"/>
    <property type="match status" value="1"/>
</dbReference>
<dbReference type="GO" id="GO:0005886">
    <property type="term" value="C:plasma membrane"/>
    <property type="evidence" value="ECO:0007669"/>
    <property type="project" value="UniProtKB-SubCell"/>
</dbReference>
<feature type="transmembrane region" description="Helical" evidence="9">
    <location>
        <begin position="252"/>
        <end position="274"/>
    </location>
</feature>
<accession>A0A934K4I2</accession>
<evidence type="ECO:0000256" key="9">
    <source>
        <dbReference type="RuleBase" id="RU363043"/>
    </source>
</evidence>
<feature type="transmembrane region" description="Helical" evidence="9">
    <location>
        <begin position="105"/>
        <end position="128"/>
    </location>
</feature>
<gene>
    <name evidence="11" type="primary">pstA</name>
    <name evidence="11" type="ORF">JF922_19760</name>
</gene>
<evidence type="ECO:0000256" key="5">
    <source>
        <dbReference type="ARBA" id="ARBA00022592"/>
    </source>
</evidence>